<dbReference type="KEGG" id="mshj:MSHI_19130"/>
<name>A0A7I7MQE9_9MYCO</name>
<reference evidence="1 2" key="1">
    <citation type="journal article" date="2019" name="Emerg. Microbes Infect.">
        <title>Comprehensive subspecies identification of 175 nontuberculous mycobacteria species based on 7547 genomic profiles.</title>
        <authorList>
            <person name="Matsumoto Y."/>
            <person name="Kinjo T."/>
            <person name="Motooka D."/>
            <person name="Nabeya D."/>
            <person name="Jung N."/>
            <person name="Uechi K."/>
            <person name="Horii T."/>
            <person name="Iida T."/>
            <person name="Fujita J."/>
            <person name="Nakamura S."/>
        </authorList>
    </citation>
    <scope>NUCLEOTIDE SEQUENCE [LARGE SCALE GENOMIC DNA]</scope>
    <source>
        <strain evidence="1 2">JCM 14233</strain>
    </source>
</reference>
<evidence type="ECO:0000313" key="1">
    <source>
        <dbReference type="EMBL" id="BBX74007.1"/>
    </source>
</evidence>
<dbReference type="AlphaFoldDB" id="A0A7I7MQE9"/>
<dbReference type="EMBL" id="AP022575">
    <property type="protein sequence ID" value="BBX74007.1"/>
    <property type="molecule type" value="Genomic_DNA"/>
</dbReference>
<protein>
    <submittedName>
        <fullName evidence="1">Uncharacterized protein</fullName>
    </submittedName>
</protein>
<evidence type="ECO:0000313" key="2">
    <source>
        <dbReference type="Proteomes" id="UP000467236"/>
    </source>
</evidence>
<proteinExistence type="predicted"/>
<sequence length="59" mass="6430">MVERAYTIHPSFTVRGSAPVAPPVTQYLPPTDRAGQWAIRALDGRLEAVTGWRVGEPSP</sequence>
<accession>A0A7I7MQE9</accession>
<gene>
    <name evidence="1" type="ORF">MSHI_19130</name>
</gene>
<dbReference type="Proteomes" id="UP000467236">
    <property type="component" value="Chromosome"/>
</dbReference>
<keyword evidence="2" id="KW-1185">Reference proteome</keyword>
<organism evidence="1 2">
    <name type="scientific">Mycobacterium shinjukuense</name>
    <dbReference type="NCBI Taxonomy" id="398694"/>
    <lineage>
        <taxon>Bacteria</taxon>
        <taxon>Bacillati</taxon>
        <taxon>Actinomycetota</taxon>
        <taxon>Actinomycetes</taxon>
        <taxon>Mycobacteriales</taxon>
        <taxon>Mycobacteriaceae</taxon>
        <taxon>Mycobacterium</taxon>
    </lineage>
</organism>